<keyword evidence="2" id="KW-1133">Transmembrane helix</keyword>
<reference evidence="3" key="2">
    <citation type="submission" date="2020-12" db="EMBL/GenBank/DDBJ databases">
        <authorList>
            <person name="Kanost M."/>
        </authorList>
    </citation>
    <scope>NUCLEOTIDE SEQUENCE</scope>
</reference>
<protein>
    <submittedName>
        <fullName evidence="3">Uncharacterized protein</fullName>
    </submittedName>
</protein>
<dbReference type="EMBL" id="JH669078">
    <property type="protein sequence ID" value="KAG6464008.1"/>
    <property type="molecule type" value="Genomic_DNA"/>
</dbReference>
<gene>
    <name evidence="3" type="ORF">O3G_MSEX014217</name>
</gene>
<sequence>MSETANSEGLVESEKPVTVSDEVKFPPFPEPTDKDFEEDVPEEERIYYKNKFPDLSVVKSMRLHCTSCDRHLGSSARNVSLSLCDYIALHVIVTWVRLLVMCLVCALILCCERWFAILVTHSITVENLKKEMMALNCTVAGVDKVVKCIAVQIVHMCFVRMTYKTEDPKLRELYQKDCAQDYTECCKHKNKRKEKESRKKDPEHQTRKSTAAASIISKIPPTIQVKKFASMSTDETAKPEKIAVKRPSSPKSTGIFIKNPIAIAPGPRLLNPISFPSPLKKIK</sequence>
<feature type="compositionally biased region" description="Basic and acidic residues" evidence="1">
    <location>
        <begin position="190"/>
        <end position="206"/>
    </location>
</feature>
<dbReference type="Proteomes" id="UP000791440">
    <property type="component" value="Unassembled WGS sequence"/>
</dbReference>
<reference evidence="3" key="1">
    <citation type="journal article" date="2016" name="Insect Biochem. Mol. Biol.">
        <title>Multifaceted biological insights from a draft genome sequence of the tobacco hornworm moth, Manduca sexta.</title>
        <authorList>
            <person name="Kanost M.R."/>
            <person name="Arrese E.L."/>
            <person name="Cao X."/>
            <person name="Chen Y.R."/>
            <person name="Chellapilla S."/>
            <person name="Goldsmith M.R."/>
            <person name="Grosse-Wilde E."/>
            <person name="Heckel D.G."/>
            <person name="Herndon N."/>
            <person name="Jiang H."/>
            <person name="Papanicolaou A."/>
            <person name="Qu J."/>
            <person name="Soulages J.L."/>
            <person name="Vogel H."/>
            <person name="Walters J."/>
            <person name="Waterhouse R.M."/>
            <person name="Ahn S.J."/>
            <person name="Almeida F.C."/>
            <person name="An C."/>
            <person name="Aqrawi P."/>
            <person name="Bretschneider A."/>
            <person name="Bryant W.B."/>
            <person name="Bucks S."/>
            <person name="Chao H."/>
            <person name="Chevignon G."/>
            <person name="Christen J.M."/>
            <person name="Clarke D.F."/>
            <person name="Dittmer N.T."/>
            <person name="Ferguson L.C.F."/>
            <person name="Garavelou S."/>
            <person name="Gordon K.H.J."/>
            <person name="Gunaratna R.T."/>
            <person name="Han Y."/>
            <person name="Hauser F."/>
            <person name="He Y."/>
            <person name="Heidel-Fischer H."/>
            <person name="Hirsh A."/>
            <person name="Hu Y."/>
            <person name="Jiang H."/>
            <person name="Kalra D."/>
            <person name="Klinner C."/>
            <person name="Konig C."/>
            <person name="Kovar C."/>
            <person name="Kroll A.R."/>
            <person name="Kuwar S.S."/>
            <person name="Lee S.L."/>
            <person name="Lehman R."/>
            <person name="Li K."/>
            <person name="Li Z."/>
            <person name="Liang H."/>
            <person name="Lovelace S."/>
            <person name="Lu Z."/>
            <person name="Mansfield J.H."/>
            <person name="McCulloch K.J."/>
            <person name="Mathew T."/>
            <person name="Morton B."/>
            <person name="Muzny D.M."/>
            <person name="Neunemann D."/>
            <person name="Ongeri F."/>
            <person name="Pauchet Y."/>
            <person name="Pu L.L."/>
            <person name="Pyrousis I."/>
            <person name="Rao X.J."/>
            <person name="Redding A."/>
            <person name="Roesel C."/>
            <person name="Sanchez-Gracia A."/>
            <person name="Schaack S."/>
            <person name="Shukla A."/>
            <person name="Tetreau G."/>
            <person name="Wang Y."/>
            <person name="Xiong G.H."/>
            <person name="Traut W."/>
            <person name="Walsh T.K."/>
            <person name="Worley K.C."/>
            <person name="Wu D."/>
            <person name="Wu W."/>
            <person name="Wu Y.Q."/>
            <person name="Zhang X."/>
            <person name="Zou Z."/>
            <person name="Zucker H."/>
            <person name="Briscoe A.D."/>
            <person name="Burmester T."/>
            <person name="Clem R.J."/>
            <person name="Feyereisen R."/>
            <person name="Grimmelikhuijzen C.J.P."/>
            <person name="Hamodrakas S.J."/>
            <person name="Hansson B.S."/>
            <person name="Huguet E."/>
            <person name="Jermiin L.S."/>
            <person name="Lan Q."/>
            <person name="Lehman H.K."/>
            <person name="Lorenzen M."/>
            <person name="Merzendorfer H."/>
            <person name="Michalopoulos I."/>
            <person name="Morton D.B."/>
            <person name="Muthukrishnan S."/>
            <person name="Oakeshott J.G."/>
            <person name="Palmer W."/>
            <person name="Park Y."/>
            <person name="Passarelli A.L."/>
            <person name="Rozas J."/>
            <person name="Schwartz L.M."/>
            <person name="Smith W."/>
            <person name="Southgate A."/>
            <person name="Vilcinskas A."/>
            <person name="Vogt R."/>
            <person name="Wang P."/>
            <person name="Werren J."/>
            <person name="Yu X.Q."/>
            <person name="Zhou J.J."/>
            <person name="Brown S.J."/>
            <person name="Scherer S.E."/>
            <person name="Richards S."/>
            <person name="Blissard G.W."/>
        </authorList>
    </citation>
    <scope>NUCLEOTIDE SEQUENCE</scope>
</reference>
<feature type="transmembrane region" description="Helical" evidence="2">
    <location>
        <begin position="87"/>
        <end position="109"/>
    </location>
</feature>
<evidence type="ECO:0000313" key="3">
    <source>
        <dbReference type="EMBL" id="KAG6464008.1"/>
    </source>
</evidence>
<feature type="non-terminal residue" evidence="3">
    <location>
        <position position="283"/>
    </location>
</feature>
<feature type="region of interest" description="Disordered" evidence="1">
    <location>
        <begin position="190"/>
        <end position="213"/>
    </location>
</feature>
<feature type="region of interest" description="Disordered" evidence="1">
    <location>
        <begin position="1"/>
        <end position="37"/>
    </location>
</feature>
<accession>A0A921ZU44</accession>
<organism evidence="3 4">
    <name type="scientific">Manduca sexta</name>
    <name type="common">Tobacco hawkmoth</name>
    <name type="synonym">Tobacco hornworm</name>
    <dbReference type="NCBI Taxonomy" id="7130"/>
    <lineage>
        <taxon>Eukaryota</taxon>
        <taxon>Metazoa</taxon>
        <taxon>Ecdysozoa</taxon>
        <taxon>Arthropoda</taxon>
        <taxon>Hexapoda</taxon>
        <taxon>Insecta</taxon>
        <taxon>Pterygota</taxon>
        <taxon>Neoptera</taxon>
        <taxon>Endopterygota</taxon>
        <taxon>Lepidoptera</taxon>
        <taxon>Glossata</taxon>
        <taxon>Ditrysia</taxon>
        <taxon>Bombycoidea</taxon>
        <taxon>Sphingidae</taxon>
        <taxon>Sphinginae</taxon>
        <taxon>Sphingini</taxon>
        <taxon>Manduca</taxon>
    </lineage>
</organism>
<evidence type="ECO:0000313" key="4">
    <source>
        <dbReference type="Proteomes" id="UP000791440"/>
    </source>
</evidence>
<keyword evidence="4" id="KW-1185">Reference proteome</keyword>
<keyword evidence="2" id="KW-0812">Transmembrane</keyword>
<keyword evidence="2" id="KW-0472">Membrane</keyword>
<proteinExistence type="predicted"/>
<comment type="caution">
    <text evidence="3">The sequence shown here is derived from an EMBL/GenBank/DDBJ whole genome shotgun (WGS) entry which is preliminary data.</text>
</comment>
<evidence type="ECO:0000256" key="1">
    <source>
        <dbReference type="SAM" id="MobiDB-lite"/>
    </source>
</evidence>
<evidence type="ECO:0000256" key="2">
    <source>
        <dbReference type="SAM" id="Phobius"/>
    </source>
</evidence>
<feature type="region of interest" description="Disordered" evidence="1">
    <location>
        <begin position="228"/>
        <end position="255"/>
    </location>
</feature>
<dbReference type="AlphaFoldDB" id="A0A921ZU44"/>
<name>A0A921ZU44_MANSE</name>